<organism evidence="3 4">
    <name type="scientific">Fructilactobacillus sanfranciscensis (strain TMW 1.1304)</name>
    <name type="common">Lactobacillus sanfranciscensis</name>
    <dbReference type="NCBI Taxonomy" id="714313"/>
    <lineage>
        <taxon>Bacteria</taxon>
        <taxon>Bacillati</taxon>
        <taxon>Bacillota</taxon>
        <taxon>Bacilli</taxon>
        <taxon>Lactobacillales</taxon>
        <taxon>Lactobacillaceae</taxon>
        <taxon>Fructilactobacillus</taxon>
    </lineage>
</organism>
<keyword evidence="4" id="KW-1185">Reference proteome</keyword>
<evidence type="ECO:0000256" key="1">
    <source>
        <dbReference type="ARBA" id="ARBA00007521"/>
    </source>
</evidence>
<dbReference type="GO" id="GO:0003677">
    <property type="term" value="F:DNA binding"/>
    <property type="evidence" value="ECO:0007669"/>
    <property type="project" value="InterPro"/>
</dbReference>
<dbReference type="EMBL" id="CP002461">
    <property type="protein sequence ID" value="AEN98560.1"/>
    <property type="molecule type" value="Genomic_DNA"/>
</dbReference>
<reference evidence="3 4" key="1">
    <citation type="journal article" date="2011" name="Microb. Cell Fact.">
        <title>Genomic analysis reveals Lactobacillus sanfranciscensis as stable element in traditional sourdoughs.</title>
        <authorList>
            <person name="Vogel R.F."/>
            <person name="Pavlovic M."/>
            <person name="Ehrmann M.A."/>
            <person name="Wiezer A."/>
            <person name="Liesegang H."/>
            <person name="Offschanka S."/>
            <person name="Voget S."/>
            <person name="Angelov A."/>
            <person name="Bocker G."/>
            <person name="Liebl W."/>
        </authorList>
    </citation>
    <scope>NUCLEOTIDE SEQUENCE [LARGE SCALE GENOMIC DNA]</scope>
    <source>
        <strain evidence="3 4">TMW 1.1304</strain>
    </source>
</reference>
<comment type="similarity">
    <text evidence="1">Belongs to the PemK/MazF family.</text>
</comment>
<name>G2KTW7_FRUST</name>
<dbReference type="SUPFAM" id="SSF50118">
    <property type="entry name" value="Cell growth inhibitor/plasmid maintenance toxic component"/>
    <property type="match status" value="1"/>
</dbReference>
<protein>
    <submittedName>
        <fullName evidence="3">Uncharacterized protein</fullName>
    </submittedName>
</protein>
<dbReference type="OrthoDB" id="9808744at2"/>
<dbReference type="KEGG" id="lsn:LSA_00720"/>
<dbReference type="Proteomes" id="UP000001285">
    <property type="component" value="Chromosome"/>
</dbReference>
<keyword evidence="2" id="KW-1277">Toxin-antitoxin system</keyword>
<evidence type="ECO:0000313" key="4">
    <source>
        <dbReference type="Proteomes" id="UP000001285"/>
    </source>
</evidence>
<dbReference type="InterPro" id="IPR011067">
    <property type="entry name" value="Plasmid_toxin/cell-grow_inhib"/>
</dbReference>
<dbReference type="Gene3D" id="2.30.30.110">
    <property type="match status" value="1"/>
</dbReference>
<gene>
    <name evidence="3" type="ordered locus">LSA_00720</name>
</gene>
<evidence type="ECO:0000313" key="3">
    <source>
        <dbReference type="EMBL" id="AEN98560.1"/>
    </source>
</evidence>
<dbReference type="AlphaFoldDB" id="G2KTW7"/>
<evidence type="ECO:0000256" key="2">
    <source>
        <dbReference type="ARBA" id="ARBA00022649"/>
    </source>
</evidence>
<dbReference type="STRING" id="714313.LSA_00720"/>
<sequence>MSGISIPKKYDIVFIDTEPHAGHEFGGHNLKNNNIRRPFLVMSGNYYNFSGMIAGFPITHKRPKELPSIHVKVGKVDGYAIVQLLGYAYKARNAEIVGKINTQDIKIANAAIRDMFE</sequence>
<dbReference type="RefSeq" id="WP_014081425.1">
    <property type="nucleotide sequence ID" value="NC_015978.1"/>
</dbReference>
<proteinExistence type="inferred from homology"/>
<accession>G2KTW7</accession>
<dbReference type="InterPro" id="IPR003477">
    <property type="entry name" value="PemK-like"/>
</dbReference>
<dbReference type="Pfam" id="PF02452">
    <property type="entry name" value="PemK_toxin"/>
    <property type="match status" value="1"/>
</dbReference>
<dbReference type="HOGENOM" id="CLU_121823_2_0_9"/>
<dbReference type="eggNOG" id="COG2337">
    <property type="taxonomic scope" value="Bacteria"/>
</dbReference>